<organism evidence="3 4">
    <name type="scientific">Oceanimonas doudoroffii</name>
    <dbReference type="NCBI Taxonomy" id="84158"/>
    <lineage>
        <taxon>Bacteria</taxon>
        <taxon>Pseudomonadati</taxon>
        <taxon>Pseudomonadota</taxon>
        <taxon>Gammaproteobacteria</taxon>
        <taxon>Aeromonadales</taxon>
        <taxon>Aeromonadaceae</taxon>
        <taxon>Oceanimonas</taxon>
    </lineage>
</organism>
<dbReference type="Gene3D" id="3.10.290.30">
    <property type="entry name" value="MM3350-like"/>
    <property type="match status" value="1"/>
</dbReference>
<evidence type="ECO:0000313" key="4">
    <source>
        <dbReference type="Proteomes" id="UP000242757"/>
    </source>
</evidence>
<keyword evidence="4" id="KW-1185">Reference proteome</keyword>
<gene>
    <name evidence="3" type="ORF">B6S08_00305</name>
</gene>
<dbReference type="SUPFAM" id="SSF159941">
    <property type="entry name" value="MM3350-like"/>
    <property type="match status" value="1"/>
</dbReference>
<feature type="region of interest" description="Disordered" evidence="1">
    <location>
        <begin position="106"/>
        <end position="144"/>
    </location>
</feature>
<dbReference type="Proteomes" id="UP000242757">
    <property type="component" value="Unassembled WGS sequence"/>
</dbReference>
<sequence length="144" mass="16441">MLITLSVRLESGMYAHHDWGCELDIDDQASLHDLHLAIQQAVHFDNDHLYAFFISRKTQGAERQLFDGEEFSHGASIASLFPLPAGKKLFYWFDFGDDWIFQVGKSRKRPKDAGPDAPYPRVSGESGTRPVQYEGYDPHAEPEW</sequence>
<evidence type="ECO:0000313" key="3">
    <source>
        <dbReference type="EMBL" id="OXY82016.1"/>
    </source>
</evidence>
<reference evidence="3 4" key="1">
    <citation type="submission" date="2017-08" db="EMBL/GenBank/DDBJ databases">
        <title>A Genome Sequence of Oceanimonas doudoroffii ATCC 27123T.</title>
        <authorList>
            <person name="Brennan M.A."/>
            <person name="Maclea K.S."/>
            <person name="Mcclelland W.D."/>
            <person name="Trachtenberg A.M."/>
        </authorList>
    </citation>
    <scope>NUCLEOTIDE SEQUENCE [LARGE SCALE GENOMIC DNA]</scope>
    <source>
        <strain evidence="3 4">ATCC 27123</strain>
    </source>
</reference>
<comment type="caution">
    <text evidence="3">The sequence shown here is derived from an EMBL/GenBank/DDBJ whole genome shotgun (WGS) entry which is preliminary data.</text>
</comment>
<dbReference type="OrthoDB" id="9816539at2"/>
<evidence type="ECO:0000256" key="1">
    <source>
        <dbReference type="SAM" id="MobiDB-lite"/>
    </source>
</evidence>
<dbReference type="InterPro" id="IPR024047">
    <property type="entry name" value="MM3350-like_sf"/>
</dbReference>
<accession>A0A233RF66</accession>
<name>A0A233RF66_9GAMM</name>
<feature type="domain" description="Plasmid pRiA4b Orf3-like" evidence="2">
    <location>
        <begin position="23"/>
        <end position="125"/>
    </location>
</feature>
<dbReference type="RefSeq" id="WP_094198795.1">
    <property type="nucleotide sequence ID" value="NZ_NBIM01000001.1"/>
</dbReference>
<dbReference type="AlphaFoldDB" id="A0A233RF66"/>
<proteinExistence type="predicted"/>
<dbReference type="InterPro" id="IPR012912">
    <property type="entry name" value="Plasmid_pRiA4b_Orf3-like"/>
</dbReference>
<protein>
    <recommendedName>
        <fullName evidence="2">Plasmid pRiA4b Orf3-like domain-containing protein</fullName>
    </recommendedName>
</protein>
<evidence type="ECO:0000259" key="2">
    <source>
        <dbReference type="Pfam" id="PF07929"/>
    </source>
</evidence>
<dbReference type="EMBL" id="NBIM01000001">
    <property type="protein sequence ID" value="OXY82016.1"/>
    <property type="molecule type" value="Genomic_DNA"/>
</dbReference>
<dbReference type="Pfam" id="PF07929">
    <property type="entry name" value="PRiA4_ORF3"/>
    <property type="match status" value="1"/>
</dbReference>